<comment type="caution">
    <text evidence="1">The sequence shown here is derived from an EMBL/GenBank/DDBJ whole genome shotgun (WGS) entry which is preliminary data.</text>
</comment>
<reference evidence="1 2" key="1">
    <citation type="journal article" date="2012" name="Genome Biol.">
        <title>Sequencing three crocodilian genomes to illuminate the evolution of archosaurs and amniotes.</title>
        <authorList>
            <person name="St John J.A."/>
            <person name="Braun E.L."/>
            <person name="Isberg S.R."/>
            <person name="Miles L.G."/>
            <person name="Chong A.Y."/>
            <person name="Gongora J."/>
            <person name="Dalzell P."/>
            <person name="Moran C."/>
            <person name="Bed'hom B."/>
            <person name="Abzhanov A."/>
            <person name="Burgess S.C."/>
            <person name="Cooksey A.M."/>
            <person name="Castoe T.A."/>
            <person name="Crawford N.G."/>
            <person name="Densmore L.D."/>
            <person name="Drew J.C."/>
            <person name="Edwards S.V."/>
            <person name="Faircloth B.C."/>
            <person name="Fujita M.K."/>
            <person name="Greenwold M.J."/>
            <person name="Hoffmann F.G."/>
            <person name="Howard J.M."/>
            <person name="Iguchi T."/>
            <person name="Janes D.E."/>
            <person name="Khan S.Y."/>
            <person name="Kohno S."/>
            <person name="de Koning A.J."/>
            <person name="Lance S.L."/>
            <person name="McCarthy F.M."/>
            <person name="McCormack J.E."/>
            <person name="Merchant M.E."/>
            <person name="Peterson D.G."/>
            <person name="Pollock D.D."/>
            <person name="Pourmand N."/>
            <person name="Raney B.J."/>
            <person name="Roessler K.A."/>
            <person name="Sanford J.R."/>
            <person name="Sawyer R.H."/>
            <person name="Schmidt C.J."/>
            <person name="Triplett E.W."/>
            <person name="Tuberville T.D."/>
            <person name="Venegas-Anaya M."/>
            <person name="Howard J.T."/>
            <person name="Jarvis E.D."/>
            <person name="Guillette L.J.Jr."/>
            <person name="Glenn T.C."/>
            <person name="Green R.E."/>
            <person name="Ray D.A."/>
        </authorList>
    </citation>
    <scope>NUCLEOTIDE SEQUENCE [LARGE SCALE GENOMIC DNA]</scope>
    <source>
        <strain evidence="1">KSC_2009_1</strain>
    </source>
</reference>
<proteinExistence type="predicted"/>
<protein>
    <submittedName>
        <fullName evidence="1">Uncharacterized protein</fullName>
    </submittedName>
</protein>
<name>A0A151M3G1_ALLMI</name>
<dbReference type="AlphaFoldDB" id="A0A151M3G1"/>
<keyword evidence="2" id="KW-1185">Reference proteome</keyword>
<evidence type="ECO:0000313" key="1">
    <source>
        <dbReference type="EMBL" id="KYO19001.1"/>
    </source>
</evidence>
<evidence type="ECO:0000313" key="2">
    <source>
        <dbReference type="Proteomes" id="UP000050525"/>
    </source>
</evidence>
<accession>A0A151M3G1</accession>
<sequence>MPLHWVLHTPAKAHQHQDWYVEAQQAIEEATLVSSSTPHTTSEGHNWYQEETTDLIVLWGEAEVLIQVLMQDLQLYTGERYQLASGIRRQLLLQDLMELRLA</sequence>
<dbReference type="Proteomes" id="UP000050525">
    <property type="component" value="Unassembled WGS sequence"/>
</dbReference>
<gene>
    <name evidence="1" type="ORF">Y1Q_0018954</name>
</gene>
<organism evidence="1 2">
    <name type="scientific">Alligator mississippiensis</name>
    <name type="common">American alligator</name>
    <dbReference type="NCBI Taxonomy" id="8496"/>
    <lineage>
        <taxon>Eukaryota</taxon>
        <taxon>Metazoa</taxon>
        <taxon>Chordata</taxon>
        <taxon>Craniata</taxon>
        <taxon>Vertebrata</taxon>
        <taxon>Euteleostomi</taxon>
        <taxon>Archelosauria</taxon>
        <taxon>Archosauria</taxon>
        <taxon>Crocodylia</taxon>
        <taxon>Alligatoridae</taxon>
        <taxon>Alligatorinae</taxon>
        <taxon>Alligator</taxon>
    </lineage>
</organism>
<dbReference type="EMBL" id="AKHW03006769">
    <property type="protein sequence ID" value="KYO19001.1"/>
    <property type="molecule type" value="Genomic_DNA"/>
</dbReference>